<dbReference type="GO" id="GO:0016887">
    <property type="term" value="F:ATP hydrolysis activity"/>
    <property type="evidence" value="ECO:0007669"/>
    <property type="project" value="InterPro"/>
</dbReference>
<dbReference type="SMART" id="SM00382">
    <property type="entry name" value="AAA"/>
    <property type="match status" value="1"/>
</dbReference>
<protein>
    <submittedName>
        <fullName evidence="4">ABC transporter ATP-binding protein</fullName>
    </submittedName>
</protein>
<evidence type="ECO:0000256" key="2">
    <source>
        <dbReference type="ARBA" id="ARBA00022840"/>
    </source>
</evidence>
<dbReference type="PANTHER" id="PTHR43158">
    <property type="entry name" value="SKFA PEPTIDE EXPORT ATP-BINDING PROTEIN SKFE"/>
    <property type="match status" value="1"/>
</dbReference>
<keyword evidence="5" id="KW-1185">Reference proteome</keyword>
<dbReference type="Pfam" id="PF00005">
    <property type="entry name" value="ABC_tran"/>
    <property type="match status" value="1"/>
</dbReference>
<evidence type="ECO:0000313" key="5">
    <source>
        <dbReference type="Proteomes" id="UP001205920"/>
    </source>
</evidence>
<keyword evidence="2 4" id="KW-0067">ATP-binding</keyword>
<dbReference type="GO" id="GO:0005524">
    <property type="term" value="F:ATP binding"/>
    <property type="evidence" value="ECO:0007669"/>
    <property type="project" value="UniProtKB-KW"/>
</dbReference>
<dbReference type="PANTHER" id="PTHR43158:SF5">
    <property type="entry name" value="ABC TRANSPORTER, ATP-BINDING PROTEIN"/>
    <property type="match status" value="1"/>
</dbReference>
<keyword evidence="1" id="KW-0547">Nucleotide-binding</keyword>
<evidence type="ECO:0000259" key="3">
    <source>
        <dbReference type="PROSITE" id="PS50893"/>
    </source>
</evidence>
<proteinExistence type="predicted"/>
<evidence type="ECO:0000256" key="1">
    <source>
        <dbReference type="ARBA" id="ARBA00022741"/>
    </source>
</evidence>
<sequence length="249" mass="26483">MNAMIIRADGLEKHFGKKHVLNGVSFDLPSGGIHGLLGRNGVGKSTLLQIVAGQLKSSGGAVEVFGLGPFDNAAVMDRVALTGVDVGYPASWSGKDILKGAQLRYPNWDDGLARRLIDDFDLGEALGAAYSKMSRGQRAMVGNIIGIASGAELTLLDEPYVGLDVHNTNVFYRHLLDVAEGGRTFVMATHHIEEASKILSSALVLGRDGKVSAHVTADDADAHAERLGLHNPLRPVDFGDVIEHLLEVS</sequence>
<gene>
    <name evidence="4" type="ORF">JMN37_11135</name>
</gene>
<dbReference type="PROSITE" id="PS50893">
    <property type="entry name" value="ABC_TRANSPORTER_2"/>
    <property type="match status" value="1"/>
</dbReference>
<accession>A0AAW5HYP7</accession>
<comment type="caution">
    <text evidence="4">The sequence shown here is derived from an EMBL/GenBank/DDBJ whole genome shotgun (WGS) entry which is preliminary data.</text>
</comment>
<reference evidence="4 5" key="1">
    <citation type="submission" date="2021-01" db="EMBL/GenBank/DDBJ databases">
        <title>Identification and Characterization of Corynebacterium sp.</title>
        <authorList>
            <person name="Luo Q."/>
            <person name="Qu P."/>
            <person name="Chen Q."/>
        </authorList>
    </citation>
    <scope>NUCLEOTIDE SEQUENCE [LARGE SCALE GENOMIC DNA]</scope>
    <source>
        <strain evidence="4 5">MC-18</strain>
    </source>
</reference>
<dbReference type="InterPro" id="IPR027417">
    <property type="entry name" value="P-loop_NTPase"/>
</dbReference>
<dbReference type="EMBL" id="JAEUWV010000039">
    <property type="protein sequence ID" value="MCO6395507.1"/>
    <property type="molecule type" value="Genomic_DNA"/>
</dbReference>
<dbReference type="Gene3D" id="3.40.50.300">
    <property type="entry name" value="P-loop containing nucleotide triphosphate hydrolases"/>
    <property type="match status" value="1"/>
</dbReference>
<dbReference type="RefSeq" id="WP_252932194.1">
    <property type="nucleotide sequence ID" value="NZ_JAEUWV010000039.1"/>
</dbReference>
<name>A0AAW5HYP7_9CORY</name>
<organism evidence="4 5">
    <name type="scientific">Corynebacterium lipophilum</name>
    <dbReference type="NCBI Taxonomy" id="2804918"/>
    <lineage>
        <taxon>Bacteria</taxon>
        <taxon>Bacillati</taxon>
        <taxon>Actinomycetota</taxon>
        <taxon>Actinomycetes</taxon>
        <taxon>Mycobacteriales</taxon>
        <taxon>Corynebacteriaceae</taxon>
        <taxon>Corynebacterium</taxon>
    </lineage>
</organism>
<dbReference type="InterPro" id="IPR003593">
    <property type="entry name" value="AAA+_ATPase"/>
</dbReference>
<evidence type="ECO:0000313" key="4">
    <source>
        <dbReference type="EMBL" id="MCO6395507.1"/>
    </source>
</evidence>
<dbReference type="SUPFAM" id="SSF52540">
    <property type="entry name" value="P-loop containing nucleoside triphosphate hydrolases"/>
    <property type="match status" value="1"/>
</dbReference>
<dbReference type="Proteomes" id="UP001205920">
    <property type="component" value="Unassembled WGS sequence"/>
</dbReference>
<dbReference type="InterPro" id="IPR003439">
    <property type="entry name" value="ABC_transporter-like_ATP-bd"/>
</dbReference>
<feature type="domain" description="ABC transporter" evidence="3">
    <location>
        <begin position="6"/>
        <end position="233"/>
    </location>
</feature>
<dbReference type="AlphaFoldDB" id="A0AAW5HYP7"/>